<accession>A0ACB8JA92</accession>
<protein>
    <submittedName>
        <fullName evidence="1">DDE Tnp4 domain-containing protein</fullName>
    </submittedName>
</protein>
<keyword evidence="2" id="KW-1185">Reference proteome</keyword>
<sequence>MNNNNNEDDDIDSLTDIEEEVLEVAIAIKIYEKQQRAIRRQCYTGRLSGIEFVQELLNGHPDRMYNMFRMDKEVFIRLCYTLEHLQLLENDRHVCIKEAVAMCLYILSHGAVVRVVAERFQRSPETVFTHFKRVLKAFCHLANHIIKPKPQGEAPLEIRNNPNFFPYFEKCIGAIDGTHIAAWSPAQKQISYRDRKTQVTQNIMCACSFDMMFTFVYTGWEGTANDSRVFMDALNRPESGFPLPEEGYYYVVDSGYINMKGFLTPYRGERYHLRDYRGPGRAPRGPQELFNYRHSSLRNVIERCFGVLKARFSILRDMHNYSLRKQRLIPIACCALHNFIRRENASDRLFGDFDVQDLVTNDEGDTSRPLTNIDLSPASVAEMNATRDEIAAFMWHDYIRENDFENEIAGGDAEKENVIKVFKDNGLENCLGGDASDTEEVFKICRVFGVDQIVNAMKAFVPLGRVDILKAFLKIFLKTTKRIADVYVAGGPNARLNFLKLQKNLLLSSIQDFEQKTQAVFQTLHEQHQQEWIKYLQRVQVRLDRLQSTVPSNTSLQSWEDQQLNESLAIYVRVHCLAVEQHIVMRFLQRQHRQQSQAQHQQQQRQQPAMGFLEQRVQQQQQAVIGSLQLLQKQAQQQQQAVTGFLQQLQRHIQLQQQAALRVSQQQQQAVIGILQQLQQQVGIGFQQQQQQQQAIIGLLQQQQAVIGSLQQQQQQLAQQQQQQLAQQQQQQLHNNDDSSHSNDGCDFSSCAAFAGSSAIGLKSTLIIMGVIPFLVLAIAVFLNAIPGKIHPKLCEKHYKPCNIASFWKANAMTVGTQWASDLQAQNLSTSVPRNLGMLLTNSHSCESLQVVAACSSGDHSWLPELHSMDWHLMVLNLENDPEITIPLEELDMLSIVFGYKASYGYMTATEHYASSDTCLSAFKARLDASTVLRGFLSYYSELILLSLCLKAD</sequence>
<evidence type="ECO:0000313" key="2">
    <source>
        <dbReference type="Proteomes" id="UP000829398"/>
    </source>
</evidence>
<organism evidence="1 2">
    <name type="scientific">Citrus sinensis</name>
    <name type="common">Sweet orange</name>
    <name type="synonym">Citrus aurantium var. sinensis</name>
    <dbReference type="NCBI Taxonomy" id="2711"/>
    <lineage>
        <taxon>Eukaryota</taxon>
        <taxon>Viridiplantae</taxon>
        <taxon>Streptophyta</taxon>
        <taxon>Embryophyta</taxon>
        <taxon>Tracheophyta</taxon>
        <taxon>Spermatophyta</taxon>
        <taxon>Magnoliopsida</taxon>
        <taxon>eudicotyledons</taxon>
        <taxon>Gunneridae</taxon>
        <taxon>Pentapetalae</taxon>
        <taxon>rosids</taxon>
        <taxon>malvids</taxon>
        <taxon>Sapindales</taxon>
        <taxon>Rutaceae</taxon>
        <taxon>Aurantioideae</taxon>
        <taxon>Citrus</taxon>
    </lineage>
</organism>
<name>A0ACB8JA92_CITSI</name>
<gene>
    <name evidence="1" type="ORF">KPL71_020687</name>
</gene>
<proteinExistence type="predicted"/>
<evidence type="ECO:0000313" key="1">
    <source>
        <dbReference type="EMBL" id="KAH9714533.1"/>
    </source>
</evidence>
<dbReference type="Proteomes" id="UP000829398">
    <property type="component" value="Chromosome 7"/>
</dbReference>
<dbReference type="EMBL" id="CM039176">
    <property type="protein sequence ID" value="KAH9714533.1"/>
    <property type="molecule type" value="Genomic_DNA"/>
</dbReference>
<comment type="caution">
    <text evidence="1">The sequence shown here is derived from an EMBL/GenBank/DDBJ whole genome shotgun (WGS) entry which is preliminary data.</text>
</comment>
<reference evidence="2" key="1">
    <citation type="journal article" date="2023" name="Hortic. Res.">
        <title>A chromosome-level phased genome enabling allele-level studies in sweet orange: a case study on citrus Huanglongbing tolerance.</title>
        <authorList>
            <person name="Wu B."/>
            <person name="Yu Q."/>
            <person name="Deng Z."/>
            <person name="Duan Y."/>
            <person name="Luo F."/>
            <person name="Gmitter F. Jr."/>
        </authorList>
    </citation>
    <scope>NUCLEOTIDE SEQUENCE [LARGE SCALE GENOMIC DNA]</scope>
    <source>
        <strain evidence="2">cv. Valencia</strain>
    </source>
</reference>